<keyword evidence="2" id="KW-0378">Hydrolase</keyword>
<dbReference type="PANTHER" id="PTHR33525">
    <property type="match status" value="1"/>
</dbReference>
<dbReference type="InterPro" id="IPR052340">
    <property type="entry name" value="RNase_Y/CdgJ"/>
</dbReference>
<reference evidence="3" key="1">
    <citation type="submission" date="2020-06" db="EMBL/GenBank/DDBJ databases">
        <title>Draft genomic sequecing of Geomonas sp. Red745.</title>
        <authorList>
            <person name="Itoh H."/>
            <person name="Xu Z.X."/>
            <person name="Ushijima N."/>
            <person name="Masuda Y."/>
            <person name="Shiratori Y."/>
            <person name="Senoo K."/>
        </authorList>
    </citation>
    <scope>NUCLEOTIDE SEQUENCE [LARGE SCALE GENOMIC DNA]</scope>
    <source>
        <strain evidence="3">Red745</strain>
    </source>
</reference>
<proteinExistence type="predicted"/>
<evidence type="ECO:0000259" key="1">
    <source>
        <dbReference type="PROSITE" id="PS51833"/>
    </source>
</evidence>
<comment type="caution">
    <text evidence="2">The sequence shown here is derived from an EMBL/GenBank/DDBJ whole genome shotgun (WGS) entry which is preliminary data.</text>
</comment>
<dbReference type="AlphaFoldDB" id="A0A6V8N6M8"/>
<evidence type="ECO:0000313" key="3">
    <source>
        <dbReference type="Proteomes" id="UP000587586"/>
    </source>
</evidence>
<dbReference type="PROSITE" id="PS51833">
    <property type="entry name" value="HDOD"/>
    <property type="match status" value="1"/>
</dbReference>
<gene>
    <name evidence="2" type="ORF">GMLC_11630</name>
</gene>
<dbReference type="Gene3D" id="1.10.3210.10">
    <property type="entry name" value="Hypothetical protein af1432"/>
    <property type="match status" value="1"/>
</dbReference>
<feature type="domain" description="HDOD" evidence="1">
    <location>
        <begin position="22"/>
        <end position="215"/>
    </location>
</feature>
<dbReference type="RefSeq" id="WP_183360120.1">
    <property type="nucleotide sequence ID" value="NZ_BLXZ01000002.1"/>
</dbReference>
<dbReference type="InterPro" id="IPR013976">
    <property type="entry name" value="HDOD"/>
</dbReference>
<name>A0A6V8N6M8_9BACT</name>
<dbReference type="Pfam" id="PF08668">
    <property type="entry name" value="HDOD"/>
    <property type="match status" value="1"/>
</dbReference>
<protein>
    <submittedName>
        <fullName evidence="2">HD family phosphohydrolase</fullName>
    </submittedName>
</protein>
<evidence type="ECO:0000313" key="2">
    <source>
        <dbReference type="EMBL" id="GFO67584.1"/>
    </source>
</evidence>
<sequence>MAEERSIVEHIKDQLSSGITSVPVFHAVALKLQQVLGRPNFRLEEVNRLISADPGLVSQVLRVANSSYYAGLSKVGTMHEAIVRLGSREVASIAMLATQQDQYRSDDPRFNAMMQILWKHAFCCAVGSKWLAQRTGYDMLVQEAFLAGLLHDIGNLFLLKLMEQIGKAQQLPGGLNQSIISEVLASMHVEQGYQLLMAWHLPEAYCTVVAGHEAEQWDQGNPLLAMVRLADQSCKKLGIGMHRDPSLHLFGSAEAQVLGLKEIALAELEIVLEDALKNPV</sequence>
<dbReference type="Proteomes" id="UP000587586">
    <property type="component" value="Unassembled WGS sequence"/>
</dbReference>
<organism evidence="2 3">
    <name type="scientific">Geomonas limicola</name>
    <dbReference type="NCBI Taxonomy" id="2740186"/>
    <lineage>
        <taxon>Bacteria</taxon>
        <taxon>Pseudomonadati</taxon>
        <taxon>Thermodesulfobacteriota</taxon>
        <taxon>Desulfuromonadia</taxon>
        <taxon>Geobacterales</taxon>
        <taxon>Geobacteraceae</taxon>
        <taxon>Geomonas</taxon>
    </lineage>
</organism>
<dbReference type="SUPFAM" id="SSF109604">
    <property type="entry name" value="HD-domain/PDEase-like"/>
    <property type="match status" value="1"/>
</dbReference>
<dbReference type="EMBL" id="BLXZ01000002">
    <property type="protein sequence ID" value="GFO67584.1"/>
    <property type="molecule type" value="Genomic_DNA"/>
</dbReference>
<dbReference type="PANTHER" id="PTHR33525:SF5">
    <property type="entry name" value="TWO COMPONENT SIGNAL TRANSDUCTION SYSTEM RESPONSE REGULATOR"/>
    <property type="match status" value="1"/>
</dbReference>
<keyword evidence="3" id="KW-1185">Reference proteome</keyword>
<accession>A0A6V8N6M8</accession>
<dbReference type="GO" id="GO:0016787">
    <property type="term" value="F:hydrolase activity"/>
    <property type="evidence" value="ECO:0007669"/>
    <property type="project" value="UniProtKB-KW"/>
</dbReference>